<dbReference type="NCBIfam" id="NF041941">
    <property type="entry name" value="lipo_FMN_PplA"/>
    <property type="match status" value="1"/>
</dbReference>
<organism evidence="3 4">
    <name type="scientific">Listeria grayi DSM 20601</name>
    <dbReference type="NCBI Taxonomy" id="525367"/>
    <lineage>
        <taxon>Bacteria</taxon>
        <taxon>Bacillati</taxon>
        <taxon>Bacillota</taxon>
        <taxon>Bacilli</taxon>
        <taxon>Bacillales</taxon>
        <taxon>Listeriaceae</taxon>
        <taxon>Listeria</taxon>
    </lineage>
</organism>
<feature type="domain" description="FMN-binding" evidence="2">
    <location>
        <begin position="204"/>
        <end position="296"/>
    </location>
</feature>
<feature type="region of interest" description="Disordered" evidence="1">
    <location>
        <begin position="41"/>
        <end position="64"/>
    </location>
</feature>
<sequence>MCITSHNKKLKVGTFMKVKKIAMGVTAVLASSMLLVACGNNDSGSKDKSKSDSKQTATVSKDAKKDGTLTDGTYKLEEKNYDHDYRVSFDIKVKDGKITESNYDYLNKDGKKKSEDAGYEKAMKAKSGVGPKEYIKQLNDSLVKEQAASKVEAVSGATHSSDAFANYANQLIQAAQRGDTSTIEIDNGAKLKDGKYSLEEKNYAHNYRVVFNIEVKDGKIATSDYNYVTKDGKKKSEDADYEKAMKSKTGVGPKEYIPTLNKELEKKQSADVDTVSGATESSKAFQLYADQLINAAQKGDTKKIEVYNFVEAE</sequence>
<dbReference type="Pfam" id="PF04205">
    <property type="entry name" value="FMN_bind"/>
    <property type="match status" value="2"/>
</dbReference>
<evidence type="ECO:0000256" key="1">
    <source>
        <dbReference type="SAM" id="MobiDB-lite"/>
    </source>
</evidence>
<name>D7UVC6_LISGR</name>
<protein>
    <submittedName>
        <fullName evidence="3">FMN-binding domain protein</fullName>
    </submittedName>
</protein>
<dbReference type="Proteomes" id="UP000010119">
    <property type="component" value="Unassembled WGS sequence"/>
</dbReference>
<comment type="caution">
    <text evidence="3">The sequence shown here is derived from an EMBL/GenBank/DDBJ whole genome shotgun (WGS) entry which is preliminary data.</text>
</comment>
<dbReference type="GO" id="GO:0016020">
    <property type="term" value="C:membrane"/>
    <property type="evidence" value="ECO:0007669"/>
    <property type="project" value="InterPro"/>
</dbReference>
<proteinExistence type="predicted"/>
<feature type="compositionally biased region" description="Basic and acidic residues" evidence="1">
    <location>
        <begin position="44"/>
        <end position="53"/>
    </location>
</feature>
<dbReference type="InterPro" id="IPR049652">
    <property type="entry name" value="PplA-like"/>
</dbReference>
<evidence type="ECO:0000313" key="4">
    <source>
        <dbReference type="Proteomes" id="UP000010119"/>
    </source>
</evidence>
<dbReference type="InterPro" id="IPR007329">
    <property type="entry name" value="FMN-bd"/>
</dbReference>
<dbReference type="GO" id="GO:0010181">
    <property type="term" value="F:FMN binding"/>
    <property type="evidence" value="ECO:0007669"/>
    <property type="project" value="InterPro"/>
</dbReference>
<dbReference type="Gene3D" id="3.90.1010.20">
    <property type="match status" value="2"/>
</dbReference>
<keyword evidence="4" id="KW-1185">Reference proteome</keyword>
<accession>D7UVC6</accession>
<feature type="domain" description="FMN-binding" evidence="2">
    <location>
        <begin position="81"/>
        <end position="175"/>
    </location>
</feature>
<dbReference type="HOGENOM" id="CLU_079866_0_0_9"/>
<dbReference type="AlphaFoldDB" id="D7UVC6"/>
<dbReference type="EMBL" id="ACCR02000002">
    <property type="protein sequence ID" value="EFI85202.1"/>
    <property type="molecule type" value="Genomic_DNA"/>
</dbReference>
<evidence type="ECO:0000259" key="2">
    <source>
        <dbReference type="SMART" id="SM00900"/>
    </source>
</evidence>
<dbReference type="eggNOG" id="COG4939">
    <property type="taxonomic scope" value="Bacteria"/>
</dbReference>
<dbReference type="SMART" id="SM00900">
    <property type="entry name" value="FMN_bind"/>
    <property type="match status" value="2"/>
</dbReference>
<evidence type="ECO:0000313" key="3">
    <source>
        <dbReference type="EMBL" id="EFI85202.1"/>
    </source>
</evidence>
<reference evidence="3" key="1">
    <citation type="submission" date="2010-06" db="EMBL/GenBank/DDBJ databases">
        <authorList>
            <person name="Muzny D."/>
            <person name="Qin X."/>
            <person name="Buhay C."/>
            <person name="Dugan-Rocha S."/>
            <person name="Ding Y."/>
            <person name="Chen G."/>
            <person name="Hawes A."/>
            <person name="Holder M."/>
            <person name="Jhangiani S."/>
            <person name="Johnson A."/>
            <person name="Khan Z."/>
            <person name="Li Z."/>
            <person name="Liu W."/>
            <person name="Liu X."/>
            <person name="Perez L."/>
            <person name="Shen H."/>
            <person name="Wang Q."/>
            <person name="Watt J."/>
            <person name="Xi L."/>
            <person name="Xin Y."/>
            <person name="Zhou J."/>
            <person name="Deng J."/>
            <person name="Jiang H."/>
            <person name="Liu Y."/>
            <person name="Qu J."/>
            <person name="Song X.-Z."/>
            <person name="Zhang L."/>
            <person name="Villasana D."/>
            <person name="Johnson A."/>
            <person name="Liu J."/>
            <person name="Liyanage D."/>
            <person name="Lorensuhewa L."/>
            <person name="Robinson T."/>
            <person name="Song A."/>
            <person name="Song B.-B."/>
            <person name="Dinh H."/>
            <person name="Thornton R."/>
            <person name="Coyle M."/>
            <person name="Francisco L."/>
            <person name="Jackson L."/>
            <person name="Javaid M."/>
            <person name="Korchina V."/>
            <person name="Kovar C."/>
            <person name="Mata R."/>
            <person name="Mathew T."/>
            <person name="Ngo R."/>
            <person name="Nguyen L."/>
            <person name="Nguyen N."/>
            <person name="Okwuonu G."/>
            <person name="Ongeri F."/>
            <person name="Pham C."/>
            <person name="Simmons D."/>
            <person name="Wilczek-Boney K."/>
            <person name="Hale W."/>
            <person name="Jakkamsetti A."/>
            <person name="Pham P."/>
            <person name="Ruth R."/>
            <person name="San Lucas F."/>
            <person name="Warren J."/>
            <person name="Zhang J."/>
            <person name="Zhao Z."/>
            <person name="Zhou C."/>
            <person name="Zhu D."/>
            <person name="Lee S."/>
            <person name="Bess C."/>
            <person name="Blankenburg K."/>
            <person name="Forbes L."/>
            <person name="Fu Q."/>
            <person name="Gubbala S."/>
            <person name="Hirani K."/>
            <person name="Jayaseelan J.C."/>
            <person name="Lara F."/>
            <person name="Munidasa M."/>
            <person name="Palculict T."/>
            <person name="Patil S."/>
            <person name="Pu L.-L."/>
            <person name="Saada N."/>
            <person name="Tang L."/>
            <person name="Weissenberger G."/>
            <person name="Zhu Y."/>
            <person name="Hemphill L."/>
            <person name="Shang Y."/>
            <person name="Youmans B."/>
            <person name="Ayvaz T."/>
            <person name="Ross M."/>
            <person name="Santibanez J."/>
            <person name="Aqrawi P."/>
            <person name="Gross S."/>
            <person name="Joshi V."/>
            <person name="Fowler G."/>
            <person name="Nazareth L."/>
            <person name="Reid J."/>
            <person name="Worley K."/>
            <person name="Petrosino J."/>
            <person name="Highlander S."/>
            <person name="Gibbs R."/>
        </authorList>
    </citation>
    <scope>NUCLEOTIDE SEQUENCE [LARGE SCALE GENOMIC DNA]</scope>
    <source>
        <strain evidence="3">DSM 20601</strain>
    </source>
</reference>
<dbReference type="STRING" id="525367.HMPREF0556_10401"/>
<gene>
    <name evidence="3" type="ORF">HMPREF0556_10401</name>
</gene>